<accession>A0A7S3L2U9</accession>
<evidence type="ECO:0000256" key="1">
    <source>
        <dbReference type="SAM" id="SignalP"/>
    </source>
</evidence>
<proteinExistence type="predicted"/>
<gene>
    <name evidence="2" type="ORF">ACOF00016_LOCUS5969</name>
</gene>
<protein>
    <submittedName>
        <fullName evidence="2">Uncharacterized protein</fullName>
    </submittedName>
</protein>
<dbReference type="AlphaFoldDB" id="A0A7S3L2U9"/>
<evidence type="ECO:0000313" key="2">
    <source>
        <dbReference type="EMBL" id="CAE0408197.1"/>
    </source>
</evidence>
<feature type="chain" id="PRO_5031212105" evidence="1">
    <location>
        <begin position="21"/>
        <end position="376"/>
    </location>
</feature>
<dbReference type="EMBL" id="HBIM01007011">
    <property type="protein sequence ID" value="CAE0408197.1"/>
    <property type="molecule type" value="Transcribed_RNA"/>
</dbReference>
<reference evidence="2" key="1">
    <citation type="submission" date="2021-01" db="EMBL/GenBank/DDBJ databases">
        <authorList>
            <person name="Corre E."/>
            <person name="Pelletier E."/>
            <person name="Niang G."/>
            <person name="Scheremetjew M."/>
            <person name="Finn R."/>
            <person name="Kale V."/>
            <person name="Holt S."/>
            <person name="Cochrane G."/>
            <person name="Meng A."/>
            <person name="Brown T."/>
            <person name="Cohen L."/>
        </authorList>
    </citation>
    <scope>NUCLEOTIDE SEQUENCE</scope>
    <source>
        <strain evidence="2">CCMP127</strain>
    </source>
</reference>
<sequence>MKFTSILILGLVLLNTLTEAHETLRRKKKGKKNDKKKRVPKQFYVGSMVTLTHVRDDGTTQVDHDILMRSLVNAFNKIHGEDSVEMDGGFVSKEWVIPEDDDDDDDGGESHGDNNGSLGRRFNPFAHLSAHQFVTTWSGRCVFCGWDAGPGDDYFGDDYWNDDKNYAMTTRFLMTTGVGKHKAFEAEVVNELRATGIESLQEVTHCFVEFFYSAAMTPALSEEDPSSDTKQQSSASLHAQVDIDYVLDMKFGEAELDMIGDIFAESYNLIHSGLGYKVTAVDFLRRVDLPEDKTPPHKYFNRIWWVKAEYECDGDCNLLPPVLAFTHDHGLHKAFEDLVCLKLKDSGLPAYHKARYCEIAFGFSGDAFDGLVQSSA</sequence>
<keyword evidence="1" id="KW-0732">Signal</keyword>
<name>A0A7S3L2U9_9STRA</name>
<feature type="signal peptide" evidence="1">
    <location>
        <begin position="1"/>
        <end position="20"/>
    </location>
</feature>
<organism evidence="2">
    <name type="scientific">Amphora coffeiformis</name>
    <dbReference type="NCBI Taxonomy" id="265554"/>
    <lineage>
        <taxon>Eukaryota</taxon>
        <taxon>Sar</taxon>
        <taxon>Stramenopiles</taxon>
        <taxon>Ochrophyta</taxon>
        <taxon>Bacillariophyta</taxon>
        <taxon>Bacillariophyceae</taxon>
        <taxon>Bacillariophycidae</taxon>
        <taxon>Thalassiophysales</taxon>
        <taxon>Catenulaceae</taxon>
        <taxon>Amphora</taxon>
    </lineage>
</organism>